<dbReference type="SUPFAM" id="SSF47986">
    <property type="entry name" value="DEATH domain"/>
    <property type="match status" value="1"/>
</dbReference>
<dbReference type="Pfam" id="PF00619">
    <property type="entry name" value="CARD"/>
    <property type="match status" value="1"/>
</dbReference>
<keyword evidence="4" id="KW-1185">Reference proteome</keyword>
<proteinExistence type="predicted"/>
<feature type="compositionally biased region" description="Polar residues" evidence="1">
    <location>
        <begin position="122"/>
        <end position="141"/>
    </location>
</feature>
<evidence type="ECO:0000256" key="1">
    <source>
        <dbReference type="SAM" id="MobiDB-lite"/>
    </source>
</evidence>
<evidence type="ECO:0000313" key="4">
    <source>
        <dbReference type="Proteomes" id="UP001159427"/>
    </source>
</evidence>
<dbReference type="InterPro" id="IPR011029">
    <property type="entry name" value="DEATH-like_dom_sf"/>
</dbReference>
<dbReference type="EMBL" id="CALNXI010002226">
    <property type="protein sequence ID" value="CAH3184983.1"/>
    <property type="molecule type" value="Genomic_DNA"/>
</dbReference>
<dbReference type="InterPro" id="IPR001315">
    <property type="entry name" value="CARD"/>
</dbReference>
<feature type="compositionally biased region" description="Polar residues" evidence="1">
    <location>
        <begin position="27"/>
        <end position="46"/>
    </location>
</feature>
<gene>
    <name evidence="3" type="ORF">PEVE_00015823</name>
</gene>
<dbReference type="PANTHER" id="PTHR15034">
    <property type="entry name" value="DEATH DOMAIN-CONTAINING PROTEIN CRADD"/>
    <property type="match status" value="1"/>
</dbReference>
<organism evidence="3 4">
    <name type="scientific">Porites evermanni</name>
    <dbReference type="NCBI Taxonomy" id="104178"/>
    <lineage>
        <taxon>Eukaryota</taxon>
        <taxon>Metazoa</taxon>
        <taxon>Cnidaria</taxon>
        <taxon>Anthozoa</taxon>
        <taxon>Hexacorallia</taxon>
        <taxon>Scleractinia</taxon>
        <taxon>Fungiina</taxon>
        <taxon>Poritidae</taxon>
        <taxon>Porites</taxon>
    </lineage>
</organism>
<dbReference type="PROSITE" id="PS50209">
    <property type="entry name" value="CARD"/>
    <property type="match status" value="1"/>
</dbReference>
<sequence length="499" mass="56120">MGDNEIQLNMDFSESHFGNSHDGAVIPSSSSSDPGTLVNSVGTYSNSHHSRIRRSSDDREKDLLLEAEHDRQSQPLHFDEVWFSNPQEVLVDRLEILGEHIEMPSSTGTVSVPGELEESMITSSKRSSPHTIQLDQSNGFKNNPHRYNYSDSREGYLAASSGTEYDATSVPLFSTTEDTDGWVIVNSRETASRHSPPTGRQEANKNVKDSLAGGMKGSRLGLDVFPSAMKLYEGLFIICLFKRRIIARDKLEHALYIIPAHKYQEIFPKIKRDEALVCHGTEFPMGEEDKPMQQCRLHRQLIIADKLYVKFEMVVGQVFSVDEPCRRTVTVADIISQSSERITAGFSVEVLIKCLGGRDELYEDSVRVTLQTGSTTIYLMFPVAYYEASNSPWPRGCPVTTMPDEDRDALRSCRVELLDNIGDPISLCDHLYQHRILDADDMDDVMSLPTKKERNSHLLRTIQTKGNVLDFVIKVMQSKRENQGAASILQKKRHSGSDM</sequence>
<feature type="region of interest" description="Disordered" evidence="1">
    <location>
        <begin position="122"/>
        <end position="144"/>
    </location>
</feature>
<dbReference type="Proteomes" id="UP001159427">
    <property type="component" value="Unassembled WGS sequence"/>
</dbReference>
<feature type="region of interest" description="Disordered" evidence="1">
    <location>
        <begin position="19"/>
        <end position="58"/>
    </location>
</feature>
<reference evidence="3 4" key="1">
    <citation type="submission" date="2022-05" db="EMBL/GenBank/DDBJ databases">
        <authorList>
            <consortium name="Genoscope - CEA"/>
            <person name="William W."/>
        </authorList>
    </citation>
    <scope>NUCLEOTIDE SEQUENCE [LARGE SCALE GENOMIC DNA]</scope>
</reference>
<dbReference type="InterPro" id="IPR037939">
    <property type="entry name" value="CRADD"/>
</dbReference>
<accession>A0ABN8S5G0</accession>
<name>A0ABN8S5G0_9CNID</name>
<evidence type="ECO:0000313" key="3">
    <source>
        <dbReference type="EMBL" id="CAH3184983.1"/>
    </source>
</evidence>
<dbReference type="Gene3D" id="1.10.533.10">
    <property type="entry name" value="Death Domain, Fas"/>
    <property type="match status" value="1"/>
</dbReference>
<dbReference type="CDD" id="cd01671">
    <property type="entry name" value="CARD"/>
    <property type="match status" value="1"/>
</dbReference>
<dbReference type="PANTHER" id="PTHR15034:SF5">
    <property type="entry name" value="DEATH DOMAIN-CONTAINING PROTEIN CRADD"/>
    <property type="match status" value="1"/>
</dbReference>
<protein>
    <recommendedName>
        <fullName evidence="2">CARD domain-containing protein</fullName>
    </recommendedName>
</protein>
<evidence type="ECO:0000259" key="2">
    <source>
        <dbReference type="PROSITE" id="PS50209"/>
    </source>
</evidence>
<feature type="domain" description="CARD" evidence="2">
    <location>
        <begin position="402"/>
        <end position="467"/>
    </location>
</feature>
<comment type="caution">
    <text evidence="3">The sequence shown here is derived from an EMBL/GenBank/DDBJ whole genome shotgun (WGS) entry which is preliminary data.</text>
</comment>